<name>A0ABS4ILT9_9BACI</name>
<keyword evidence="1" id="KW-0812">Transmembrane</keyword>
<evidence type="ECO:0000313" key="3">
    <source>
        <dbReference type="Proteomes" id="UP001519345"/>
    </source>
</evidence>
<dbReference type="EMBL" id="JAGGKX010000019">
    <property type="protein sequence ID" value="MBP1970974.1"/>
    <property type="molecule type" value="Genomic_DNA"/>
</dbReference>
<feature type="transmembrane region" description="Helical" evidence="1">
    <location>
        <begin position="170"/>
        <end position="201"/>
    </location>
</feature>
<feature type="transmembrane region" description="Helical" evidence="1">
    <location>
        <begin position="21"/>
        <end position="42"/>
    </location>
</feature>
<dbReference type="Proteomes" id="UP001519345">
    <property type="component" value="Unassembled WGS sequence"/>
</dbReference>
<feature type="transmembrane region" description="Helical" evidence="1">
    <location>
        <begin position="104"/>
        <end position="125"/>
    </location>
</feature>
<organism evidence="2 3">
    <name type="scientific">Virgibacillus natechei</name>
    <dbReference type="NCBI Taxonomy" id="1216297"/>
    <lineage>
        <taxon>Bacteria</taxon>
        <taxon>Bacillati</taxon>
        <taxon>Bacillota</taxon>
        <taxon>Bacilli</taxon>
        <taxon>Bacillales</taxon>
        <taxon>Bacillaceae</taxon>
        <taxon>Virgibacillus</taxon>
    </lineage>
</organism>
<reference evidence="2 3" key="1">
    <citation type="submission" date="2021-03" db="EMBL/GenBank/DDBJ databases">
        <title>Genomic Encyclopedia of Type Strains, Phase IV (KMG-IV): sequencing the most valuable type-strain genomes for metagenomic binning, comparative biology and taxonomic classification.</title>
        <authorList>
            <person name="Goeker M."/>
        </authorList>
    </citation>
    <scope>NUCLEOTIDE SEQUENCE [LARGE SCALE GENOMIC DNA]</scope>
    <source>
        <strain evidence="2 3">DSM 25609</strain>
    </source>
</reference>
<dbReference type="RefSeq" id="WP_209464058.1">
    <property type="nucleotide sequence ID" value="NZ_CP110224.1"/>
</dbReference>
<comment type="caution">
    <text evidence="2">The sequence shown here is derived from an EMBL/GenBank/DDBJ whole genome shotgun (WGS) entry which is preliminary data.</text>
</comment>
<protein>
    <submittedName>
        <fullName evidence="2">MFS family permease</fullName>
    </submittedName>
</protein>
<accession>A0ABS4ILT9</accession>
<keyword evidence="1" id="KW-0472">Membrane</keyword>
<feature type="transmembrane region" description="Helical" evidence="1">
    <location>
        <begin position="207"/>
        <end position="226"/>
    </location>
</feature>
<gene>
    <name evidence="2" type="ORF">J2Z83_003111</name>
</gene>
<sequence length="240" mass="28059">MRDWKQAYWLAKFEWKSSIKAFIWTFLFFTVIALFFLESFSAYLDNDYVGFDVLFIILFALAPSWLRSKEFQIQKISGELWASPSLIMLTQLPLSKNVVTKSRFIVYFAYAFPYQLLMLIALYVVNPEFQVMMSPVSHIAFAIIWLAFGVYVGFIMPVSDSGDRANTKIVTFYSIVLIIGGIGILTFFHFIFGYGFVYWTVMLSQNWPLLSSVISIVLAFLGFNYWQRYMKRNIDKLDYL</sequence>
<evidence type="ECO:0000256" key="1">
    <source>
        <dbReference type="SAM" id="Phobius"/>
    </source>
</evidence>
<keyword evidence="3" id="KW-1185">Reference proteome</keyword>
<keyword evidence="1" id="KW-1133">Transmembrane helix</keyword>
<proteinExistence type="predicted"/>
<feature type="transmembrane region" description="Helical" evidence="1">
    <location>
        <begin position="137"/>
        <end position="158"/>
    </location>
</feature>
<evidence type="ECO:0000313" key="2">
    <source>
        <dbReference type="EMBL" id="MBP1970974.1"/>
    </source>
</evidence>
<feature type="transmembrane region" description="Helical" evidence="1">
    <location>
        <begin position="48"/>
        <end position="66"/>
    </location>
</feature>